<evidence type="ECO:0000313" key="1">
    <source>
        <dbReference type="EMBL" id="QSE90770.1"/>
    </source>
</evidence>
<accession>A0A974W4W7</accession>
<reference evidence="1 2" key="1">
    <citation type="journal article" date="2021" name="Microbiol. Resour. Announc.">
        <title>Complete Genome Sequences of Two Rhodococcus sp. Strains with Large and Linear Chromosomes, Isolated from Apple Rhizosphere.</title>
        <authorList>
            <person name="Benning S."/>
            <person name="Brugnone N."/>
            <person name="Siani R."/>
            <person name="Kublik S."/>
            <person name="Schloter M."/>
            <person name="Rad V."/>
        </authorList>
    </citation>
    <scope>NUCLEOTIDE SEQUENCE [LARGE SCALE GENOMIC DNA]</scope>
    <source>
        <strain evidence="1 2">R79</strain>
    </source>
</reference>
<dbReference type="SUPFAM" id="SSF52096">
    <property type="entry name" value="ClpP/crotonase"/>
    <property type="match status" value="1"/>
</dbReference>
<dbReference type="Proteomes" id="UP000662986">
    <property type="component" value="Chromosome"/>
</dbReference>
<sequence length="256" mass="27016">MTDKKVVTVDHREYVAVVTMHRPPANYFDLALIRELADALEELDSQKCRAAVLASEGKHFCAGADFGGGGAIDDRAAASRQLYHEALRLFRIGMPVVAAVQGAAVGGGLGLACSADFRVTAASARFHANFAALGFHQGFALSATLPRLVGRQKATELLYTARKVGGAEAVEIGLADRLADGDDPLPAAVAFAQEIAASAPLTVRSMKATMTAGLCEEVAAATERELSEQGVQWSTEDCRIGIAASRDRTTPRFVGR</sequence>
<dbReference type="InterPro" id="IPR001753">
    <property type="entry name" value="Enoyl-CoA_hydra/iso"/>
</dbReference>
<dbReference type="Gene3D" id="3.90.226.10">
    <property type="entry name" value="2-enoyl-CoA Hydratase, Chain A, domain 1"/>
    <property type="match status" value="1"/>
</dbReference>
<reference evidence="1 2" key="2">
    <citation type="journal article" date="2022" name="Arch. Microbiol.">
        <title>Rhodococcus pseudokoreensis sp. nov. isolated from the rhizosphere of young M26 apple rootstocks.</title>
        <authorList>
            <person name="Kampfer P."/>
            <person name="Glaeser S.P."/>
            <person name="Blom J."/>
            <person name="Wolf J."/>
            <person name="Benning S."/>
            <person name="Schloter M."/>
            <person name="Neumann-Schaal M."/>
        </authorList>
    </citation>
    <scope>NUCLEOTIDE SEQUENCE [LARGE SCALE GENOMIC DNA]</scope>
    <source>
        <strain evidence="1 2">R79</strain>
    </source>
</reference>
<dbReference type="InterPro" id="IPR029045">
    <property type="entry name" value="ClpP/crotonase-like_dom_sf"/>
</dbReference>
<dbReference type="PANTHER" id="PTHR11941">
    <property type="entry name" value="ENOYL-COA HYDRATASE-RELATED"/>
    <property type="match status" value="1"/>
</dbReference>
<gene>
    <name evidence="1" type="ORF">JWS13_20140</name>
</gene>
<dbReference type="PANTHER" id="PTHR11941:SF54">
    <property type="entry name" value="ENOYL-COA HYDRATASE, MITOCHONDRIAL"/>
    <property type="match status" value="1"/>
</dbReference>
<proteinExistence type="predicted"/>
<dbReference type="Pfam" id="PF00378">
    <property type="entry name" value="ECH_1"/>
    <property type="match status" value="1"/>
</dbReference>
<protein>
    <submittedName>
        <fullName evidence="1">Enoyl-CoA hydratase/isomerase family protein</fullName>
    </submittedName>
</protein>
<dbReference type="CDD" id="cd06558">
    <property type="entry name" value="crotonase-like"/>
    <property type="match status" value="1"/>
</dbReference>
<keyword evidence="2" id="KW-1185">Reference proteome</keyword>
<dbReference type="EMBL" id="CP070619">
    <property type="protein sequence ID" value="QSE90770.1"/>
    <property type="molecule type" value="Genomic_DNA"/>
</dbReference>
<evidence type="ECO:0000313" key="2">
    <source>
        <dbReference type="Proteomes" id="UP000662986"/>
    </source>
</evidence>
<dbReference type="RefSeq" id="WP_206007192.1">
    <property type="nucleotide sequence ID" value="NZ_CP070619.1"/>
</dbReference>
<organism evidence="1 2">
    <name type="scientific">Rhodococcus pseudokoreensis</name>
    <dbReference type="NCBI Taxonomy" id="2811421"/>
    <lineage>
        <taxon>Bacteria</taxon>
        <taxon>Bacillati</taxon>
        <taxon>Actinomycetota</taxon>
        <taxon>Actinomycetes</taxon>
        <taxon>Mycobacteriales</taxon>
        <taxon>Nocardiaceae</taxon>
        <taxon>Rhodococcus</taxon>
    </lineage>
</organism>
<name>A0A974W4W7_9NOCA</name>